<organism evidence="2 3">
    <name type="scientific">Zophobas morio</name>
    <dbReference type="NCBI Taxonomy" id="2755281"/>
    <lineage>
        <taxon>Eukaryota</taxon>
        <taxon>Metazoa</taxon>
        <taxon>Ecdysozoa</taxon>
        <taxon>Arthropoda</taxon>
        <taxon>Hexapoda</taxon>
        <taxon>Insecta</taxon>
        <taxon>Pterygota</taxon>
        <taxon>Neoptera</taxon>
        <taxon>Endopterygota</taxon>
        <taxon>Coleoptera</taxon>
        <taxon>Polyphaga</taxon>
        <taxon>Cucujiformia</taxon>
        <taxon>Tenebrionidae</taxon>
        <taxon>Zophobas</taxon>
    </lineage>
</organism>
<dbReference type="AlphaFoldDB" id="A0AA38IR67"/>
<evidence type="ECO:0008006" key="4">
    <source>
        <dbReference type="Google" id="ProtNLM"/>
    </source>
</evidence>
<evidence type="ECO:0000313" key="2">
    <source>
        <dbReference type="EMBL" id="KAJ3661710.1"/>
    </source>
</evidence>
<dbReference type="Proteomes" id="UP001168821">
    <property type="component" value="Unassembled WGS sequence"/>
</dbReference>
<reference evidence="2" key="1">
    <citation type="journal article" date="2023" name="G3 (Bethesda)">
        <title>Whole genome assemblies of Zophobas morio and Tenebrio molitor.</title>
        <authorList>
            <person name="Kaur S."/>
            <person name="Stinson S.A."/>
            <person name="diCenzo G.C."/>
        </authorList>
    </citation>
    <scope>NUCLEOTIDE SEQUENCE</scope>
    <source>
        <strain evidence="2">QUZm001</strain>
    </source>
</reference>
<proteinExistence type="predicted"/>
<accession>A0AA38IR67</accession>
<evidence type="ECO:0000313" key="3">
    <source>
        <dbReference type="Proteomes" id="UP001168821"/>
    </source>
</evidence>
<feature type="compositionally biased region" description="Low complexity" evidence="1">
    <location>
        <begin position="32"/>
        <end position="44"/>
    </location>
</feature>
<feature type="region of interest" description="Disordered" evidence="1">
    <location>
        <begin position="32"/>
        <end position="51"/>
    </location>
</feature>
<name>A0AA38IR67_9CUCU</name>
<evidence type="ECO:0000256" key="1">
    <source>
        <dbReference type="SAM" id="MobiDB-lite"/>
    </source>
</evidence>
<gene>
    <name evidence="2" type="ORF">Zmor_006097</name>
</gene>
<comment type="caution">
    <text evidence="2">The sequence shown here is derived from an EMBL/GenBank/DDBJ whole genome shotgun (WGS) entry which is preliminary data.</text>
</comment>
<dbReference type="EMBL" id="JALNTZ010000002">
    <property type="protein sequence ID" value="KAJ3661710.1"/>
    <property type="molecule type" value="Genomic_DNA"/>
</dbReference>
<sequence>MLEDHLKRRSQLMSLPRNIKILLEKYKPLAPELPEAGPAVPEEGPATRKRKRCQKCHQDTKKTSLTAHYCEKCGTHVCLKLHAKTLCAACLNSESEDTE</sequence>
<protein>
    <recommendedName>
        <fullName evidence="4">PiggyBac transposable element-derived protein 4 C-terminal zinc-ribbon domain-containing protein</fullName>
    </recommendedName>
</protein>
<keyword evidence="3" id="KW-1185">Reference proteome</keyword>